<feature type="compositionally biased region" description="Low complexity" evidence="5">
    <location>
        <begin position="599"/>
        <end position="610"/>
    </location>
</feature>
<evidence type="ECO:0000256" key="5">
    <source>
        <dbReference type="SAM" id="MobiDB-lite"/>
    </source>
</evidence>
<reference evidence="9 10" key="1">
    <citation type="submission" date="2012-10" db="EMBL/GenBank/DDBJ databases">
        <authorList>
            <consortium name="Gibbon Genome Sequencing Consortium"/>
        </authorList>
    </citation>
    <scope>NUCLEOTIDE SEQUENCE [LARGE SCALE GENOMIC DNA]</scope>
</reference>
<dbReference type="InterPro" id="IPR001781">
    <property type="entry name" value="Znf_LIM"/>
</dbReference>
<feature type="region of interest" description="Disordered" evidence="5">
    <location>
        <begin position="883"/>
        <end position="1196"/>
    </location>
</feature>
<dbReference type="SMART" id="SM00033">
    <property type="entry name" value="CH"/>
    <property type="match status" value="1"/>
</dbReference>
<feature type="compositionally biased region" description="Polar residues" evidence="5">
    <location>
        <begin position="1167"/>
        <end position="1182"/>
    </location>
</feature>
<feature type="region of interest" description="Disordered" evidence="5">
    <location>
        <begin position="561"/>
        <end position="613"/>
    </location>
</feature>
<dbReference type="EMBL" id="ADFV01174595">
    <property type="status" value="NOT_ANNOTATED_CDS"/>
    <property type="molecule type" value="Genomic_DNA"/>
</dbReference>
<dbReference type="FunFam" id="1.10.418.10:FF:000038">
    <property type="entry name" value="LIM and calponin homology domains-containing protein 1"/>
    <property type="match status" value="1"/>
</dbReference>
<dbReference type="InterPro" id="IPR036872">
    <property type="entry name" value="CH_dom_sf"/>
</dbReference>
<feature type="compositionally biased region" description="Low complexity" evidence="5">
    <location>
        <begin position="577"/>
        <end position="587"/>
    </location>
</feature>
<dbReference type="GO" id="GO:0023051">
    <property type="term" value="P:regulation of signaling"/>
    <property type="evidence" value="ECO:0007669"/>
    <property type="project" value="InterPro"/>
</dbReference>
<dbReference type="EMBL" id="ADFV01174587">
    <property type="status" value="NOT_ANNOTATED_CDS"/>
    <property type="molecule type" value="Genomic_DNA"/>
</dbReference>
<evidence type="ECO:0000259" key="8">
    <source>
        <dbReference type="PROSITE" id="PS50106"/>
    </source>
</evidence>
<dbReference type="PROSITE" id="PS50106">
    <property type="entry name" value="PDZ"/>
    <property type="match status" value="1"/>
</dbReference>
<dbReference type="EMBL" id="ADFV01174594">
    <property type="status" value="NOT_ANNOTATED_CDS"/>
    <property type="molecule type" value="Genomic_DNA"/>
</dbReference>
<evidence type="ECO:0000256" key="1">
    <source>
        <dbReference type="ARBA" id="ARBA00022723"/>
    </source>
</evidence>
<gene>
    <name evidence="9" type="primary">LMO7</name>
</gene>
<evidence type="ECO:0000256" key="3">
    <source>
        <dbReference type="ARBA" id="ARBA00023038"/>
    </source>
</evidence>
<feature type="compositionally biased region" description="Basic and acidic residues" evidence="5">
    <location>
        <begin position="440"/>
        <end position="449"/>
    </location>
</feature>
<dbReference type="EMBL" id="ADFV01174592">
    <property type="status" value="NOT_ANNOTATED_CDS"/>
    <property type="molecule type" value="Genomic_DNA"/>
</dbReference>
<dbReference type="Gene3D" id="2.10.110.10">
    <property type="entry name" value="Cysteine Rich Protein"/>
    <property type="match status" value="1"/>
</dbReference>
<evidence type="ECO:0000313" key="10">
    <source>
        <dbReference type="Proteomes" id="UP000001073"/>
    </source>
</evidence>
<dbReference type="Pfam" id="PF00412">
    <property type="entry name" value="LIM"/>
    <property type="match status" value="1"/>
</dbReference>
<dbReference type="EMBL" id="ADFV01174591">
    <property type="status" value="NOT_ANNOTATED_CDS"/>
    <property type="molecule type" value="Genomic_DNA"/>
</dbReference>
<feature type="region of interest" description="Disordered" evidence="5">
    <location>
        <begin position="363"/>
        <end position="512"/>
    </location>
</feature>
<dbReference type="EMBL" id="ADFV01174588">
    <property type="status" value="NOT_ANNOTATED_CDS"/>
    <property type="molecule type" value="Genomic_DNA"/>
</dbReference>
<dbReference type="PRINTS" id="PR00888">
    <property type="entry name" value="SM22CALPONIN"/>
</dbReference>
<feature type="compositionally biased region" description="Basic and acidic residues" evidence="5">
    <location>
        <begin position="891"/>
        <end position="934"/>
    </location>
</feature>
<feature type="compositionally biased region" description="Polar residues" evidence="5">
    <location>
        <begin position="1108"/>
        <end position="1134"/>
    </location>
</feature>
<sequence length="1282" mass="146076">MEGLEEAEANCSVAFAEAQRWVEAVTEKNFETKDFRASLENGVLLCDLINKLKPGVIKKINRLSTPIAGLDNINVFLKACEQIGLKEAQLFHPGDLQDLSNRVTVKQEETDRRVKNVLITLYWLGRKAQSNPYYNGPHLNLKAFENLLGQALTKALEDSSFLKRSGRDSGYGDIWCPERGEFLAPPRHHKREDSFESLDSLGSRSLTSCSSDITLRGGREGFESDTDSEFTFKMQDYNKDDMSYRRISAVEPKTALPFNRFLPNKSRQPSYVPAPLRKKKPDKHEDNRRSWASPVYTEADGTFSRLFQKIYGENGSKSMSDVSAEDVQNLRQLRYEEMQKIKSQLKEQDQKWQDDLAKWKDRRKSYTSDLQKKKEEREEIEKQALEKSERSSKTFKEMLQDRESQNQKSTVPLRRRMYSFDDVLEEGKRPPTLTVSEASYRSERVEEKGATYPSEIPKDDSTTFAKREDHVTTEIQLPSQSPLEEQRPASLSSLRSGSTQMESTRVSASLPRSYQKTDTVRLTSVVTPRPFGFQTRGISSLPRSYTMDDAWKYNGDVEDIKRTPNNVVSTPAPNPDASQLASSSSSQKEVAATEDVTRLPSPTSPFSSLSQDQAATSKAILSSTSGLDLMSESGEGEISPQREVSRSQDQFSDMRISINQTPGKSLDFGFTIKWDIPGIFVASVEAGSPAEFSQLQVDDEIIAINDTKFSYNDSKEWEEAMAKAQETGHLVMDVRRYGKAGSPETKWIDATSGIYNSEKSSNLSVTTDFSESLQSSNIESKEINGIHDESNAFESKVPTISAPSRWVWDQEEERKRQERWQKEQDRLLQEKYQREQEKLREEWQRAKQEAERENSKYLDEELMVLSSNSMSLTTRELSLATWEATWSEGSKSSDREGTRAGEEERRQPQEEVVHEDQGKKPQDQLVIERERKWEQQLQEEQEQKRLQEEQEQKRLQAEAEEQKRPAEEQKCQAEIERETSVRIYQYRRPVDSYDIPKREEASSGFLPGDRNKSRSTTELDDYSTNKNGSNKYLDRIGNTTSSQRSSKKEQVPSGAELERQQILQEMRKRTPLHNDNSWIRQRSASVNKEPVSLPGIMRRGESLDNLDSPRSNSWRQPPWLNQPTGFYASSSVQDFSRPPPQLVSTSNRAYMRNPSSSVPPPSAGPVKTSTTSVATTQSPTPRSHSPSASQSGSQLRNRSVSGKRICSYCNNILGKGAAMIIESLGLCYHLHCFKCVACECDLGGSSSGAEVRIRNHQLYCNDCYLRFKLMTAMYPRWQYSRF</sequence>
<dbReference type="FunFam" id="2.10.110.10:FF:000041">
    <property type="entry name" value="LIM and calponin homology domains 1"/>
    <property type="match status" value="1"/>
</dbReference>
<name>A0A2I3HPU9_NOMLE</name>
<feature type="domain" description="Calponin-homology (CH)" evidence="6">
    <location>
        <begin position="12"/>
        <end position="129"/>
    </location>
</feature>
<feature type="compositionally biased region" description="Polar residues" evidence="5">
    <location>
        <begin position="1073"/>
        <end position="1086"/>
    </location>
</feature>
<feature type="region of interest" description="Disordered" evidence="5">
    <location>
        <begin position="625"/>
        <end position="650"/>
    </location>
</feature>
<dbReference type="InterPro" id="IPR031865">
    <property type="entry name" value="DUF4757"/>
</dbReference>
<evidence type="ECO:0000259" key="7">
    <source>
        <dbReference type="PROSITE" id="PS50023"/>
    </source>
</evidence>
<dbReference type="PROSITE" id="PS00478">
    <property type="entry name" value="LIM_DOMAIN_1"/>
    <property type="match status" value="1"/>
</dbReference>
<evidence type="ECO:0000256" key="4">
    <source>
        <dbReference type="PROSITE-ProRule" id="PRU00125"/>
    </source>
</evidence>
<feature type="compositionally biased region" description="Basic and acidic residues" evidence="5">
    <location>
        <begin position="941"/>
        <end position="980"/>
    </location>
</feature>
<dbReference type="PANTHER" id="PTHR46767:SF1">
    <property type="entry name" value="LIM DOMAIN ONLY PROTEIN 7"/>
    <property type="match status" value="1"/>
</dbReference>
<dbReference type="GeneTree" id="ENSGT00950000183159"/>
<accession>A0A2I3HPU9</accession>
<dbReference type="EMBL" id="ADFV01174593">
    <property type="status" value="NOT_ANNOTATED_CDS"/>
    <property type="molecule type" value="Genomic_DNA"/>
</dbReference>
<dbReference type="GO" id="GO:0080090">
    <property type="term" value="P:regulation of primary metabolic process"/>
    <property type="evidence" value="ECO:0007669"/>
    <property type="project" value="UniProtKB-ARBA"/>
</dbReference>
<dbReference type="PANTHER" id="PTHR46767">
    <property type="entry name" value="LIM DOMAIN ONLY PROTEIN 7"/>
    <property type="match status" value="1"/>
</dbReference>
<feature type="compositionally biased region" description="Polar residues" evidence="5">
    <location>
        <begin position="473"/>
        <end position="512"/>
    </location>
</feature>
<keyword evidence="10" id="KW-1185">Reference proteome</keyword>
<reference evidence="9" key="2">
    <citation type="submission" date="2025-08" db="UniProtKB">
        <authorList>
            <consortium name="Ensembl"/>
        </authorList>
    </citation>
    <scope>IDENTIFICATION</scope>
</reference>
<dbReference type="InterPro" id="IPR029978">
    <property type="entry name" value="LMO-7"/>
</dbReference>
<dbReference type="InterPro" id="IPR001478">
    <property type="entry name" value="PDZ"/>
</dbReference>
<dbReference type="CDD" id="cd21277">
    <property type="entry name" value="CH_LMO7"/>
    <property type="match status" value="1"/>
</dbReference>
<dbReference type="GO" id="GO:0010604">
    <property type="term" value="P:positive regulation of macromolecule metabolic process"/>
    <property type="evidence" value="ECO:0007669"/>
    <property type="project" value="UniProtKB-ARBA"/>
</dbReference>
<dbReference type="Proteomes" id="UP000001073">
    <property type="component" value="Chromosome 5"/>
</dbReference>
<dbReference type="SUPFAM" id="SSF50156">
    <property type="entry name" value="PDZ domain-like"/>
    <property type="match status" value="1"/>
</dbReference>
<dbReference type="EMBL" id="ADFV01174590">
    <property type="status" value="NOT_ANNOTATED_CDS"/>
    <property type="molecule type" value="Genomic_DNA"/>
</dbReference>
<keyword evidence="1 4" id="KW-0479">Metal-binding</keyword>
<dbReference type="SMART" id="SM00228">
    <property type="entry name" value="PDZ"/>
    <property type="match status" value="1"/>
</dbReference>
<dbReference type="GO" id="GO:0046872">
    <property type="term" value="F:metal ion binding"/>
    <property type="evidence" value="ECO:0007669"/>
    <property type="project" value="UniProtKB-KW"/>
</dbReference>
<feature type="domain" description="PDZ" evidence="8">
    <location>
        <begin position="655"/>
        <end position="731"/>
    </location>
</feature>
<feature type="region of interest" description="Disordered" evidence="5">
    <location>
        <begin position="259"/>
        <end position="292"/>
    </location>
</feature>
<dbReference type="Pfam" id="PF00595">
    <property type="entry name" value="PDZ"/>
    <property type="match status" value="1"/>
</dbReference>
<feature type="compositionally biased region" description="Low complexity" evidence="5">
    <location>
        <begin position="1183"/>
        <end position="1193"/>
    </location>
</feature>
<protein>
    <submittedName>
        <fullName evidence="9">LIM domain 7</fullName>
    </submittedName>
</protein>
<dbReference type="FunFam" id="2.30.42.10:FF:000135">
    <property type="entry name" value="LIM domain only 7"/>
    <property type="match status" value="1"/>
</dbReference>
<feature type="compositionally biased region" description="Basic and acidic residues" evidence="5">
    <location>
        <begin position="363"/>
        <end position="405"/>
    </location>
</feature>
<feature type="compositionally biased region" description="Basic and acidic residues" evidence="5">
    <location>
        <begin position="456"/>
        <end position="472"/>
    </location>
</feature>
<feature type="region of interest" description="Disordered" evidence="5">
    <location>
        <begin position="838"/>
        <end position="859"/>
    </location>
</feature>
<dbReference type="Pfam" id="PF00307">
    <property type="entry name" value="CH"/>
    <property type="match status" value="1"/>
</dbReference>
<reference evidence="9" key="3">
    <citation type="submission" date="2025-09" db="UniProtKB">
        <authorList>
            <consortium name="Ensembl"/>
        </authorList>
    </citation>
    <scope>IDENTIFICATION</scope>
</reference>
<dbReference type="PROSITE" id="PS50023">
    <property type="entry name" value="LIM_DOMAIN_2"/>
    <property type="match status" value="1"/>
</dbReference>
<dbReference type="InterPro" id="IPR003096">
    <property type="entry name" value="SM22_calponin"/>
</dbReference>
<dbReference type="EMBL" id="ADFV01174589">
    <property type="status" value="NOT_ANNOTATED_CDS"/>
    <property type="molecule type" value="Genomic_DNA"/>
</dbReference>
<feature type="compositionally biased region" description="Basic and acidic residues" evidence="5">
    <location>
        <begin position="988"/>
        <end position="1001"/>
    </location>
</feature>
<dbReference type="Ensembl" id="ENSNLET00000057973.1">
    <property type="protein sequence ID" value="ENSNLEP00000045653.1"/>
    <property type="gene ID" value="ENSNLEG00000016172.3"/>
</dbReference>
<evidence type="ECO:0000313" key="9">
    <source>
        <dbReference type="Ensembl" id="ENSNLEP00000045653.1"/>
    </source>
</evidence>
<dbReference type="Gene3D" id="2.30.42.10">
    <property type="match status" value="1"/>
</dbReference>
<proteinExistence type="predicted"/>
<dbReference type="InterPro" id="IPR036034">
    <property type="entry name" value="PDZ_sf"/>
</dbReference>
<dbReference type="GO" id="GO:0030155">
    <property type="term" value="P:regulation of cell adhesion"/>
    <property type="evidence" value="ECO:0007669"/>
    <property type="project" value="InterPro"/>
</dbReference>
<evidence type="ECO:0000256" key="2">
    <source>
        <dbReference type="ARBA" id="ARBA00022833"/>
    </source>
</evidence>
<dbReference type="Pfam" id="PF15949">
    <property type="entry name" value="DUF4757"/>
    <property type="match status" value="1"/>
</dbReference>
<dbReference type="EMBL" id="ADFV01174596">
    <property type="status" value="NOT_ANNOTATED_CDS"/>
    <property type="molecule type" value="Genomic_DNA"/>
</dbReference>
<dbReference type="PROSITE" id="PS50021">
    <property type="entry name" value="CH"/>
    <property type="match status" value="1"/>
</dbReference>
<dbReference type="InterPro" id="IPR001715">
    <property type="entry name" value="CH_dom"/>
</dbReference>
<feature type="domain" description="LIM zinc-binding" evidence="7">
    <location>
        <begin position="1204"/>
        <end position="1270"/>
    </location>
</feature>
<organism evidence="9 10">
    <name type="scientific">Nomascus leucogenys</name>
    <name type="common">Northern white-cheeked gibbon</name>
    <name type="synonym">Hylobates leucogenys</name>
    <dbReference type="NCBI Taxonomy" id="61853"/>
    <lineage>
        <taxon>Eukaryota</taxon>
        <taxon>Metazoa</taxon>
        <taxon>Chordata</taxon>
        <taxon>Craniata</taxon>
        <taxon>Vertebrata</taxon>
        <taxon>Euteleostomi</taxon>
        <taxon>Mammalia</taxon>
        <taxon>Eutheria</taxon>
        <taxon>Euarchontoglires</taxon>
        <taxon>Primates</taxon>
        <taxon>Haplorrhini</taxon>
        <taxon>Catarrhini</taxon>
        <taxon>Hylobatidae</taxon>
        <taxon>Nomascus</taxon>
    </lineage>
</organism>
<evidence type="ECO:0000259" key="6">
    <source>
        <dbReference type="PROSITE" id="PS50021"/>
    </source>
</evidence>
<keyword evidence="2 4" id="KW-0862">Zinc</keyword>
<dbReference type="CDD" id="cd08368">
    <property type="entry name" value="LIM"/>
    <property type="match status" value="1"/>
</dbReference>
<dbReference type="SMART" id="SM00132">
    <property type="entry name" value="LIM"/>
    <property type="match status" value="1"/>
</dbReference>
<dbReference type="CDD" id="cd00136">
    <property type="entry name" value="PDZ_canonical"/>
    <property type="match status" value="1"/>
</dbReference>
<dbReference type="SUPFAM" id="SSF47576">
    <property type="entry name" value="Calponin-homology domain, CH-domain"/>
    <property type="match status" value="1"/>
</dbReference>
<dbReference type="Gene3D" id="1.10.418.10">
    <property type="entry name" value="Calponin-like domain"/>
    <property type="match status" value="1"/>
</dbReference>
<keyword evidence="3 4" id="KW-0440">LIM domain</keyword>